<evidence type="ECO:0000313" key="7">
    <source>
        <dbReference type="EMBL" id="KAK2833330.1"/>
    </source>
</evidence>
<dbReference type="PROSITE" id="PS00251">
    <property type="entry name" value="THD_1"/>
    <property type="match status" value="1"/>
</dbReference>
<comment type="caution">
    <text evidence="7">The sequence shown here is derived from an EMBL/GenBank/DDBJ whole genome shotgun (WGS) entry which is preliminary data.</text>
</comment>
<dbReference type="AlphaFoldDB" id="A0AA88SCM5"/>
<dbReference type="InterPro" id="IPR008983">
    <property type="entry name" value="Tumour_necrosis_fac-like_dom"/>
</dbReference>
<dbReference type="InterPro" id="IPR021184">
    <property type="entry name" value="TNF_CS"/>
</dbReference>
<dbReference type="GO" id="GO:0016020">
    <property type="term" value="C:membrane"/>
    <property type="evidence" value="ECO:0007669"/>
    <property type="project" value="UniProtKB-SubCell"/>
</dbReference>
<dbReference type="GO" id="GO:0005615">
    <property type="term" value="C:extracellular space"/>
    <property type="evidence" value="ECO:0007669"/>
    <property type="project" value="UniProtKB-KW"/>
</dbReference>
<dbReference type="SUPFAM" id="SSF49842">
    <property type="entry name" value="TNF-like"/>
    <property type="match status" value="1"/>
</dbReference>
<protein>
    <recommendedName>
        <fullName evidence="6">THD domain-containing protein</fullName>
    </recommendedName>
</protein>
<keyword evidence="4 5" id="KW-0472">Membrane</keyword>
<sequence length="229" mass="25973">MDEGGYPSVYVVDCHTSRPPLPPKLKQRPRRAGAAQTLLFMLVIFALCGMVIEACFIYRLYQTESETSVSLAKFIGDQVVTTPTSIRHSDVSPSKPVAHLTDGLDAKHDKHVMAWSMIADPILYEMDYKDKHLVVQKEGFYFVYSKVIFLDTDVFRHTVNVKTERYSGESFPLLQSRKYSRGSSQIQSNSFLGGVFHLFKDDAIFVNVSNTARIVKHKSFENIFGAYMI</sequence>
<dbReference type="PROSITE" id="PS50049">
    <property type="entry name" value="THD_2"/>
    <property type="match status" value="1"/>
</dbReference>
<evidence type="ECO:0000256" key="3">
    <source>
        <dbReference type="ARBA" id="ARBA00022514"/>
    </source>
</evidence>
<gene>
    <name evidence="7" type="ORF">Q5P01_017219</name>
</gene>
<dbReference type="Proteomes" id="UP001187415">
    <property type="component" value="Unassembled WGS sequence"/>
</dbReference>
<comment type="similarity">
    <text evidence="2">Belongs to the tumor necrosis factor family.</text>
</comment>
<name>A0AA88SCM5_CHASR</name>
<accession>A0AA88SCM5</accession>
<dbReference type="SMART" id="SM00207">
    <property type="entry name" value="TNF"/>
    <property type="match status" value="1"/>
</dbReference>
<proteinExistence type="inferred from homology"/>
<feature type="domain" description="THD" evidence="6">
    <location>
        <begin position="96"/>
        <end position="229"/>
    </location>
</feature>
<keyword evidence="8" id="KW-1185">Reference proteome</keyword>
<dbReference type="PANTHER" id="PTHR11471">
    <property type="entry name" value="TUMOR NECROSIS FACTOR FAMILY MEMBER"/>
    <property type="match status" value="1"/>
</dbReference>
<evidence type="ECO:0000313" key="8">
    <source>
        <dbReference type="Proteomes" id="UP001187415"/>
    </source>
</evidence>
<reference evidence="7" key="1">
    <citation type="submission" date="2023-07" db="EMBL/GenBank/DDBJ databases">
        <title>Chromosome-level Genome Assembly of Striped Snakehead (Channa striata).</title>
        <authorList>
            <person name="Liu H."/>
        </authorList>
    </citation>
    <scope>NUCLEOTIDE SEQUENCE</scope>
    <source>
        <strain evidence="7">Gz</strain>
        <tissue evidence="7">Muscle</tissue>
    </source>
</reference>
<dbReference type="GO" id="GO:0006955">
    <property type="term" value="P:immune response"/>
    <property type="evidence" value="ECO:0007669"/>
    <property type="project" value="InterPro"/>
</dbReference>
<evidence type="ECO:0000256" key="5">
    <source>
        <dbReference type="SAM" id="Phobius"/>
    </source>
</evidence>
<dbReference type="GO" id="GO:0005125">
    <property type="term" value="F:cytokine activity"/>
    <property type="evidence" value="ECO:0007669"/>
    <property type="project" value="UniProtKB-KW"/>
</dbReference>
<dbReference type="EMBL" id="JAUPFM010000013">
    <property type="protein sequence ID" value="KAK2833330.1"/>
    <property type="molecule type" value="Genomic_DNA"/>
</dbReference>
<dbReference type="InterPro" id="IPR006052">
    <property type="entry name" value="TNF_dom"/>
</dbReference>
<evidence type="ECO:0000256" key="4">
    <source>
        <dbReference type="ARBA" id="ARBA00023136"/>
    </source>
</evidence>
<evidence type="ECO:0000256" key="1">
    <source>
        <dbReference type="ARBA" id="ARBA00004370"/>
    </source>
</evidence>
<keyword evidence="3" id="KW-0202">Cytokine</keyword>
<keyword evidence="5" id="KW-0812">Transmembrane</keyword>
<evidence type="ECO:0000259" key="6">
    <source>
        <dbReference type="PROSITE" id="PS50049"/>
    </source>
</evidence>
<organism evidence="7 8">
    <name type="scientific">Channa striata</name>
    <name type="common">Snakehead murrel</name>
    <name type="synonym">Ophicephalus striatus</name>
    <dbReference type="NCBI Taxonomy" id="64152"/>
    <lineage>
        <taxon>Eukaryota</taxon>
        <taxon>Metazoa</taxon>
        <taxon>Chordata</taxon>
        <taxon>Craniata</taxon>
        <taxon>Vertebrata</taxon>
        <taxon>Euteleostomi</taxon>
        <taxon>Actinopterygii</taxon>
        <taxon>Neopterygii</taxon>
        <taxon>Teleostei</taxon>
        <taxon>Neoteleostei</taxon>
        <taxon>Acanthomorphata</taxon>
        <taxon>Anabantaria</taxon>
        <taxon>Anabantiformes</taxon>
        <taxon>Channoidei</taxon>
        <taxon>Channidae</taxon>
        <taxon>Channa</taxon>
    </lineage>
</organism>
<keyword evidence="5" id="KW-1133">Transmembrane helix</keyword>
<dbReference type="PANTHER" id="PTHR11471:SF34">
    <property type="entry name" value="TUMOR NECROSIS FACTOR LIGAND SUPERFAMILY MEMBER 14"/>
    <property type="match status" value="1"/>
</dbReference>
<comment type="subcellular location">
    <subcellularLocation>
        <location evidence="1">Membrane</location>
    </subcellularLocation>
</comment>
<dbReference type="Gene3D" id="2.60.120.40">
    <property type="match status" value="1"/>
</dbReference>
<evidence type="ECO:0000256" key="2">
    <source>
        <dbReference type="ARBA" id="ARBA00008670"/>
    </source>
</evidence>
<dbReference type="GO" id="GO:0005164">
    <property type="term" value="F:tumor necrosis factor receptor binding"/>
    <property type="evidence" value="ECO:0007669"/>
    <property type="project" value="InterPro"/>
</dbReference>
<dbReference type="Pfam" id="PF00229">
    <property type="entry name" value="TNF"/>
    <property type="match status" value="1"/>
</dbReference>
<feature type="transmembrane region" description="Helical" evidence="5">
    <location>
        <begin position="38"/>
        <end position="61"/>
    </location>
</feature>